<name>T1FMH9_HELRO</name>
<reference evidence="13 15" key="2">
    <citation type="journal article" date="2013" name="Nature">
        <title>Insights into bilaterian evolution from three spiralian genomes.</title>
        <authorList>
            <person name="Simakov O."/>
            <person name="Marletaz F."/>
            <person name="Cho S.J."/>
            <person name="Edsinger-Gonzales E."/>
            <person name="Havlak P."/>
            <person name="Hellsten U."/>
            <person name="Kuo D.H."/>
            <person name="Larsson T."/>
            <person name="Lv J."/>
            <person name="Arendt D."/>
            <person name="Savage R."/>
            <person name="Osoegawa K."/>
            <person name="de Jong P."/>
            <person name="Grimwood J."/>
            <person name="Chapman J.A."/>
            <person name="Shapiro H."/>
            <person name="Aerts A."/>
            <person name="Otillar R.P."/>
            <person name="Terry A.Y."/>
            <person name="Boore J.L."/>
            <person name="Grigoriev I.V."/>
            <person name="Lindberg D.R."/>
            <person name="Seaver E.C."/>
            <person name="Weisblat D.A."/>
            <person name="Putnam N.H."/>
            <person name="Rokhsar D.S."/>
        </authorList>
    </citation>
    <scope>NUCLEOTIDE SEQUENCE</scope>
</reference>
<dbReference type="EMBL" id="AMQM01002175">
    <property type="status" value="NOT_ANNOTATED_CDS"/>
    <property type="molecule type" value="Genomic_DNA"/>
</dbReference>
<dbReference type="PROSITE" id="PS51083">
    <property type="entry name" value="ZF_HIT"/>
    <property type="match status" value="1"/>
</dbReference>
<protein>
    <recommendedName>
        <fullName evidence="3">Zinc finger HIT domain-containing protein 3</fullName>
    </recommendedName>
</protein>
<evidence type="ECO:0000256" key="8">
    <source>
        <dbReference type="ARBA" id="ARBA00022833"/>
    </source>
</evidence>
<dbReference type="HOGENOM" id="CLU_117355_1_0_1"/>
<evidence type="ECO:0000256" key="10">
    <source>
        <dbReference type="ARBA" id="ARBA00046946"/>
    </source>
</evidence>
<dbReference type="Proteomes" id="UP000015101">
    <property type="component" value="Unassembled WGS sequence"/>
</dbReference>
<evidence type="ECO:0000313" key="15">
    <source>
        <dbReference type="Proteomes" id="UP000015101"/>
    </source>
</evidence>
<keyword evidence="4" id="KW-0963">Cytoplasm</keyword>
<dbReference type="PANTHER" id="PTHR13483:SF11">
    <property type="entry name" value="ZINC FINGER HIT DOMAIN-CONTAINING PROTEIN 3"/>
    <property type="match status" value="1"/>
</dbReference>
<evidence type="ECO:0000256" key="11">
    <source>
        <dbReference type="PROSITE-ProRule" id="PRU00453"/>
    </source>
</evidence>
<dbReference type="FunCoup" id="T1FMH9">
    <property type="interactions" value="776"/>
</dbReference>
<evidence type="ECO:0000313" key="13">
    <source>
        <dbReference type="EMBL" id="ESN91730.1"/>
    </source>
</evidence>
<dbReference type="SUPFAM" id="SSF144232">
    <property type="entry name" value="HIT/MYND zinc finger-like"/>
    <property type="match status" value="1"/>
</dbReference>
<dbReference type="GO" id="GO:0005634">
    <property type="term" value="C:nucleus"/>
    <property type="evidence" value="ECO:0000318"/>
    <property type="project" value="GO_Central"/>
</dbReference>
<keyword evidence="6" id="KW-0479">Metal-binding</keyword>
<gene>
    <name evidence="14" type="primary">20210028</name>
    <name evidence="13" type="ORF">HELRODRAFT_185198</name>
</gene>
<dbReference type="InterPro" id="IPR048371">
    <property type="entry name" value="ZNHIT3_C"/>
</dbReference>
<evidence type="ECO:0000256" key="3">
    <source>
        <dbReference type="ARBA" id="ARBA00021568"/>
    </source>
</evidence>
<evidence type="ECO:0000256" key="1">
    <source>
        <dbReference type="ARBA" id="ARBA00004123"/>
    </source>
</evidence>
<dbReference type="InterPro" id="IPR007529">
    <property type="entry name" value="Znf_HIT"/>
</dbReference>
<evidence type="ECO:0000256" key="4">
    <source>
        <dbReference type="ARBA" id="ARBA00022490"/>
    </source>
</evidence>
<evidence type="ECO:0000313" key="14">
    <source>
        <dbReference type="EnsemblMetazoa" id="HelroP185198"/>
    </source>
</evidence>
<evidence type="ECO:0000256" key="7">
    <source>
        <dbReference type="ARBA" id="ARBA00022771"/>
    </source>
</evidence>
<feature type="domain" description="HIT-type" evidence="12">
    <location>
        <begin position="9"/>
        <end position="41"/>
    </location>
</feature>
<evidence type="ECO:0000256" key="2">
    <source>
        <dbReference type="ARBA" id="ARBA00004496"/>
    </source>
</evidence>
<dbReference type="InterPro" id="IPR051639">
    <property type="entry name" value="BCD1"/>
</dbReference>
<organism evidence="14 15">
    <name type="scientific">Helobdella robusta</name>
    <name type="common">Californian leech</name>
    <dbReference type="NCBI Taxonomy" id="6412"/>
    <lineage>
        <taxon>Eukaryota</taxon>
        <taxon>Metazoa</taxon>
        <taxon>Spiralia</taxon>
        <taxon>Lophotrochozoa</taxon>
        <taxon>Annelida</taxon>
        <taxon>Clitellata</taxon>
        <taxon>Hirudinea</taxon>
        <taxon>Rhynchobdellida</taxon>
        <taxon>Glossiphoniidae</taxon>
        <taxon>Helobdella</taxon>
    </lineage>
</organism>
<accession>T1FMH9</accession>
<evidence type="ECO:0000256" key="9">
    <source>
        <dbReference type="ARBA" id="ARBA00023242"/>
    </source>
</evidence>
<dbReference type="OMA" id="CNEAQSK"/>
<keyword evidence="9" id="KW-0539">Nucleus</keyword>
<proteinExistence type="predicted"/>
<comment type="subcellular location">
    <subcellularLocation>
        <location evidence="2">Cytoplasm</location>
    </subcellularLocation>
    <subcellularLocation>
        <location evidence="1">Nucleus</location>
    </subcellularLocation>
</comment>
<dbReference type="Gene3D" id="3.30.60.190">
    <property type="match status" value="1"/>
</dbReference>
<keyword evidence="7 11" id="KW-0863">Zinc-finger</keyword>
<reference evidence="14" key="3">
    <citation type="submission" date="2015-06" db="UniProtKB">
        <authorList>
            <consortium name="EnsemblMetazoa"/>
        </authorList>
    </citation>
    <scope>IDENTIFICATION</scope>
</reference>
<keyword evidence="15" id="KW-1185">Reference proteome</keyword>
<dbReference type="RefSeq" id="XP_009030544.1">
    <property type="nucleotide sequence ID" value="XM_009032296.1"/>
</dbReference>
<dbReference type="KEGG" id="hro:HELRODRAFT_185198"/>
<dbReference type="EnsemblMetazoa" id="HelroT185198">
    <property type="protein sequence ID" value="HelroP185198"/>
    <property type="gene ID" value="HelroG185198"/>
</dbReference>
<dbReference type="eggNOG" id="KOG2857">
    <property type="taxonomic scope" value="Eukaryota"/>
</dbReference>
<evidence type="ECO:0000256" key="6">
    <source>
        <dbReference type="ARBA" id="ARBA00022723"/>
    </source>
</evidence>
<dbReference type="InParanoid" id="T1FMH9"/>
<reference evidence="15" key="1">
    <citation type="submission" date="2012-12" db="EMBL/GenBank/DDBJ databases">
        <authorList>
            <person name="Hellsten U."/>
            <person name="Grimwood J."/>
            <person name="Chapman J.A."/>
            <person name="Shapiro H."/>
            <person name="Aerts A."/>
            <person name="Otillar R.P."/>
            <person name="Terry A.Y."/>
            <person name="Boore J.L."/>
            <person name="Simakov O."/>
            <person name="Marletaz F."/>
            <person name="Cho S.-J."/>
            <person name="Edsinger-Gonzales E."/>
            <person name="Havlak P."/>
            <person name="Kuo D.-H."/>
            <person name="Larsson T."/>
            <person name="Lv J."/>
            <person name="Arendt D."/>
            <person name="Savage R."/>
            <person name="Osoegawa K."/>
            <person name="de Jong P."/>
            <person name="Lindberg D.R."/>
            <person name="Seaver E.C."/>
            <person name="Weisblat D.A."/>
            <person name="Putnam N.H."/>
            <person name="Grigoriev I.V."/>
            <person name="Rokhsar D.S."/>
        </authorList>
    </citation>
    <scope>NUCLEOTIDE SEQUENCE</scope>
</reference>
<dbReference type="GeneID" id="20210028"/>
<dbReference type="OrthoDB" id="18412at2759"/>
<comment type="subunit">
    <text evidence="10">Thyroid receptor interacting proteins (TRIPs) specifically interact with the ligand binding domain of the thyroid receptor (TR). Requires the presence of thyroid hormone for its interaction. Interacts with NUFIP1. Interacts (via HIT-type zinc finger) with the RUVBL1/RUVBL2 complex in the presence of ADP.</text>
</comment>
<evidence type="ECO:0000259" key="12">
    <source>
        <dbReference type="PROSITE" id="PS51083"/>
    </source>
</evidence>
<dbReference type="GO" id="GO:0000463">
    <property type="term" value="P:maturation of LSU-rRNA from tricistronic rRNA transcript (SSU-rRNA, 5.8S rRNA, LSU-rRNA)"/>
    <property type="evidence" value="ECO:0000318"/>
    <property type="project" value="GO_Central"/>
</dbReference>
<keyword evidence="8" id="KW-0862">Zinc</keyword>
<dbReference type="GO" id="GO:0070761">
    <property type="term" value="C:pre-snoRNP complex"/>
    <property type="evidence" value="ECO:0000318"/>
    <property type="project" value="GO_Central"/>
</dbReference>
<dbReference type="GO" id="GO:0008270">
    <property type="term" value="F:zinc ion binding"/>
    <property type="evidence" value="ECO:0007669"/>
    <property type="project" value="UniProtKB-UniRule"/>
</dbReference>
<dbReference type="EMBL" id="KB097700">
    <property type="protein sequence ID" value="ESN91730.1"/>
    <property type="molecule type" value="Genomic_DNA"/>
</dbReference>
<evidence type="ECO:0000256" key="5">
    <source>
        <dbReference type="ARBA" id="ARBA00022553"/>
    </source>
</evidence>
<dbReference type="CDD" id="cd23024">
    <property type="entry name" value="zf-HIT_ZNHIT2-3"/>
    <property type="match status" value="1"/>
</dbReference>
<sequence length="175" mass="19817">MFNESSPMCGVCSEILSKYKCPKCYLRYCSLSCYKQHRDSCALGKVKSNDGGSKPTESLQQHTLPLTSSCASAKRETNGLLNTVEIETDSEDDKVDEEKLEKLWKSKELQLMLSNNHLKDLIKHLNESTEPGDEIQKLMGIPIFREFAELCLKNVDKRNLSQLNPSIVEIESDQL</sequence>
<dbReference type="Pfam" id="PF21373">
    <property type="entry name" value="ZNHIT3_C"/>
    <property type="match status" value="1"/>
</dbReference>
<keyword evidence="5" id="KW-0597">Phosphoprotein</keyword>
<dbReference type="STRING" id="6412.T1FMH9"/>
<dbReference type="GO" id="GO:0000492">
    <property type="term" value="P:box C/D snoRNP assembly"/>
    <property type="evidence" value="ECO:0000318"/>
    <property type="project" value="GO_Central"/>
</dbReference>
<dbReference type="CTD" id="20210028"/>
<dbReference type="PANTHER" id="PTHR13483">
    <property type="entry name" value="BOX C_D SNORNA PROTEIN 1-RELATED"/>
    <property type="match status" value="1"/>
</dbReference>
<dbReference type="Pfam" id="PF04438">
    <property type="entry name" value="zf-HIT"/>
    <property type="match status" value="1"/>
</dbReference>
<dbReference type="AlphaFoldDB" id="T1FMH9"/>
<dbReference type="GO" id="GO:0005737">
    <property type="term" value="C:cytoplasm"/>
    <property type="evidence" value="ECO:0007669"/>
    <property type="project" value="UniProtKB-SubCell"/>
</dbReference>